<dbReference type="SUPFAM" id="SSF52283">
    <property type="entry name" value="Formate/glycerate dehydrogenase catalytic domain-like"/>
    <property type="match status" value="1"/>
</dbReference>
<dbReference type="KEGG" id="sap:Sulac_1487"/>
<dbReference type="PATRIC" id="fig|679936.5.peg.1552"/>
<dbReference type="Gene3D" id="3.40.50.720">
    <property type="entry name" value="NAD(P)-binding Rossmann-like Domain"/>
    <property type="match status" value="2"/>
</dbReference>
<evidence type="ECO:0000256" key="2">
    <source>
        <dbReference type="ARBA" id="ARBA00005689"/>
    </source>
</evidence>
<dbReference type="GO" id="GO:0042853">
    <property type="term" value="P:L-alanine catabolic process"/>
    <property type="evidence" value="ECO:0007669"/>
    <property type="project" value="UniProtKB-UniPathway"/>
</dbReference>
<comment type="function">
    <text evidence="1">The transhydrogenation between NADH and NADP is coupled to respiration and ATP hydrolysis and functions as a proton pump across the membrane.</text>
</comment>
<dbReference type="Pfam" id="PF01262">
    <property type="entry name" value="AlaDh_PNT_C"/>
    <property type="match status" value="1"/>
</dbReference>
<keyword evidence="7" id="KW-0520">NAD</keyword>
<evidence type="ECO:0000256" key="4">
    <source>
        <dbReference type="ARBA" id="ARBA00022741"/>
    </source>
</evidence>
<dbReference type="GO" id="GO:0008750">
    <property type="term" value="F:proton-translocating NAD(P)+ transhydrogenase activity"/>
    <property type="evidence" value="ECO:0007669"/>
    <property type="project" value="UniProtKB-EC"/>
</dbReference>
<dbReference type="Pfam" id="PF05222">
    <property type="entry name" value="AlaDh_PNT_N"/>
    <property type="match status" value="1"/>
</dbReference>
<dbReference type="GO" id="GO:0005886">
    <property type="term" value="C:plasma membrane"/>
    <property type="evidence" value="ECO:0007669"/>
    <property type="project" value="TreeGrafter"/>
</dbReference>
<evidence type="ECO:0000259" key="10">
    <source>
        <dbReference type="SMART" id="SM01003"/>
    </source>
</evidence>
<dbReference type="AlphaFoldDB" id="G8TXM8"/>
<evidence type="ECO:0000259" key="9">
    <source>
        <dbReference type="SMART" id="SM01002"/>
    </source>
</evidence>
<dbReference type="HOGENOM" id="CLU_003376_2_1_9"/>
<dbReference type="PANTHER" id="PTHR10160:SF19">
    <property type="entry name" value="PROTON-TRANSLOCATING NAD(P)(+) TRANSHYDROGENASE"/>
    <property type="match status" value="1"/>
</dbReference>
<dbReference type="STRING" id="679936.Sulac_1487"/>
<evidence type="ECO:0000256" key="6">
    <source>
        <dbReference type="ARBA" id="ARBA00022967"/>
    </source>
</evidence>
<dbReference type="SUPFAM" id="SSF51735">
    <property type="entry name" value="NAD(P)-binding Rossmann-fold domains"/>
    <property type="match status" value="1"/>
</dbReference>
<protein>
    <recommendedName>
        <fullName evidence="3">proton-translocating NAD(P)(+) transhydrogenase</fullName>
        <ecNumber evidence="3">7.1.1.1</ecNumber>
    </recommendedName>
</protein>
<comment type="similarity">
    <text evidence="2">Belongs to the AlaDH/PNT family.</text>
</comment>
<gene>
    <name evidence="11" type="ordered locus">Sulac_1487</name>
</gene>
<accession>G8TXM8</accession>
<evidence type="ECO:0000256" key="5">
    <source>
        <dbReference type="ARBA" id="ARBA00022857"/>
    </source>
</evidence>
<reference evidence="11 12" key="2">
    <citation type="journal article" date="2012" name="Stand. Genomic Sci.">
        <title>Complete genome sequence of the moderately thermophilic mineral-sulfide-oxidizing firmicute Sulfobacillus acidophilus type strain (NAL(T)).</title>
        <authorList>
            <person name="Anderson I."/>
            <person name="Chertkov O."/>
            <person name="Chen A."/>
            <person name="Saunders E."/>
            <person name="Lapidus A."/>
            <person name="Nolan M."/>
            <person name="Lucas S."/>
            <person name="Hammon N."/>
            <person name="Deshpande S."/>
            <person name="Cheng J.F."/>
            <person name="Han C."/>
            <person name="Tapia R."/>
            <person name="Goodwin L.A."/>
            <person name="Pitluck S."/>
            <person name="Liolios K."/>
            <person name="Pagani I."/>
            <person name="Ivanova N."/>
            <person name="Mikhailova N."/>
            <person name="Pati A."/>
            <person name="Palaniappan K."/>
            <person name="Land M."/>
            <person name="Pan C."/>
            <person name="Rohde M."/>
            <person name="Pukall R."/>
            <person name="Goker M."/>
            <person name="Detter J.C."/>
            <person name="Woyke T."/>
            <person name="Bristow J."/>
            <person name="Eisen J.A."/>
            <person name="Markowitz V."/>
            <person name="Hugenholtz P."/>
            <person name="Kyrpides N.C."/>
            <person name="Klenk H.P."/>
            <person name="Mavromatis K."/>
        </authorList>
    </citation>
    <scope>NUCLEOTIDE SEQUENCE [LARGE SCALE GENOMIC DNA]</scope>
    <source>
        <strain evidence="12">ATCC 700253 / DSM 10332 / NAL</strain>
    </source>
</reference>
<dbReference type="PANTHER" id="PTHR10160">
    <property type="entry name" value="NAD(P) TRANSHYDROGENASE"/>
    <property type="match status" value="1"/>
</dbReference>
<name>G8TXM8_SULAD</name>
<dbReference type="PROSITE" id="PS00837">
    <property type="entry name" value="ALADH_PNT_2"/>
    <property type="match status" value="1"/>
</dbReference>
<evidence type="ECO:0000256" key="1">
    <source>
        <dbReference type="ARBA" id="ARBA00003943"/>
    </source>
</evidence>
<evidence type="ECO:0000256" key="7">
    <source>
        <dbReference type="ARBA" id="ARBA00023027"/>
    </source>
</evidence>
<keyword evidence="6" id="KW-1278">Translocase</keyword>
<dbReference type="GO" id="GO:0050661">
    <property type="term" value="F:NADP binding"/>
    <property type="evidence" value="ECO:0007669"/>
    <property type="project" value="TreeGrafter"/>
</dbReference>
<dbReference type="EC" id="7.1.1.1" evidence="3"/>
<dbReference type="EMBL" id="CP003179">
    <property type="protein sequence ID" value="AEW04984.1"/>
    <property type="molecule type" value="Genomic_DNA"/>
</dbReference>
<evidence type="ECO:0000313" key="11">
    <source>
        <dbReference type="EMBL" id="AEW04984.1"/>
    </source>
</evidence>
<dbReference type="SMART" id="SM01003">
    <property type="entry name" value="AlaDh_PNT_N"/>
    <property type="match status" value="1"/>
</dbReference>
<proteinExistence type="inferred from homology"/>
<comment type="catalytic activity">
    <reaction evidence="8">
        <text>NAD(+) + NADPH + H(+)(in) = NADH + NADP(+) + H(+)(out)</text>
        <dbReference type="Rhea" id="RHEA:47992"/>
        <dbReference type="ChEBI" id="CHEBI:15378"/>
        <dbReference type="ChEBI" id="CHEBI:57540"/>
        <dbReference type="ChEBI" id="CHEBI:57783"/>
        <dbReference type="ChEBI" id="CHEBI:57945"/>
        <dbReference type="ChEBI" id="CHEBI:58349"/>
        <dbReference type="EC" id="7.1.1.1"/>
    </reaction>
</comment>
<dbReference type="UniPathway" id="UPA00527">
    <property type="reaction ID" value="UER00585"/>
</dbReference>
<dbReference type="GO" id="GO:0006740">
    <property type="term" value="P:NADPH regeneration"/>
    <property type="evidence" value="ECO:0007669"/>
    <property type="project" value="TreeGrafter"/>
</dbReference>
<keyword evidence="5" id="KW-0521">NADP</keyword>
<feature type="domain" description="Alanine dehydrogenase/pyridine nucleotide transhydrogenase NAD(H)-binding" evidence="9">
    <location>
        <begin position="152"/>
        <end position="315"/>
    </location>
</feature>
<dbReference type="InterPro" id="IPR007698">
    <property type="entry name" value="AlaDH/PNT_NAD(H)-bd"/>
</dbReference>
<evidence type="ECO:0000256" key="3">
    <source>
        <dbReference type="ARBA" id="ARBA00012943"/>
    </source>
</evidence>
<keyword evidence="11" id="KW-0560">Oxidoreductase</keyword>
<dbReference type="Proteomes" id="UP000005439">
    <property type="component" value="Chromosome"/>
</dbReference>
<dbReference type="InterPro" id="IPR008143">
    <property type="entry name" value="Ala_DH/PNT_CS2"/>
</dbReference>
<feature type="domain" description="Alanine dehydrogenase/pyridine nucleotide transhydrogenase N-terminal" evidence="10">
    <location>
        <begin position="4"/>
        <end position="143"/>
    </location>
</feature>
<dbReference type="GO" id="GO:0016491">
    <property type="term" value="F:oxidoreductase activity"/>
    <property type="evidence" value="ECO:0007669"/>
    <property type="project" value="UniProtKB-KW"/>
</dbReference>
<evidence type="ECO:0000313" key="12">
    <source>
        <dbReference type="Proteomes" id="UP000005439"/>
    </source>
</evidence>
<dbReference type="CDD" id="cd05304">
    <property type="entry name" value="Rubrum_tdh"/>
    <property type="match status" value="1"/>
</dbReference>
<keyword evidence="4" id="KW-0547">Nucleotide-binding</keyword>
<keyword evidence="12" id="KW-1185">Reference proteome</keyword>
<evidence type="ECO:0000256" key="8">
    <source>
        <dbReference type="ARBA" id="ARBA00048202"/>
    </source>
</evidence>
<dbReference type="NCBIfam" id="NF006942">
    <property type="entry name" value="PRK09424.1"/>
    <property type="match status" value="1"/>
</dbReference>
<dbReference type="SMART" id="SM01002">
    <property type="entry name" value="AlaDh_PNT_C"/>
    <property type="match status" value="1"/>
</dbReference>
<organism evidence="11 12">
    <name type="scientific">Sulfobacillus acidophilus (strain ATCC 700253 / DSM 10332 / NAL)</name>
    <dbReference type="NCBI Taxonomy" id="679936"/>
    <lineage>
        <taxon>Bacteria</taxon>
        <taxon>Bacillati</taxon>
        <taxon>Bacillota</taxon>
        <taxon>Clostridia</taxon>
        <taxon>Eubacteriales</taxon>
        <taxon>Clostridiales Family XVII. Incertae Sedis</taxon>
        <taxon>Sulfobacillus</taxon>
    </lineage>
</organism>
<dbReference type="InterPro" id="IPR007886">
    <property type="entry name" value="AlaDH/PNT_N"/>
</dbReference>
<dbReference type="InterPro" id="IPR036291">
    <property type="entry name" value="NAD(P)-bd_dom_sf"/>
</dbReference>
<sequence length="399" mass="42566">MVIAVLREREVGERRVSLVPESVGRLVKAGHRVLVETGAGAGCDITDQAYQEAGAELLPDRRAIAAAADIVLTIRHLTDGQDPIWEGIRPGTVLVGMYQPLSHSVQTFENWAHKGLTTFSLDALPRISRAQSMDVLSSMSTIAGYRAVTVAAERLRKFFPMLMTAAGTIPPAKVLVLGAGVAGLQAIATAHRLGAMVQAFDTRAAAREQVESLGATFLSLDVQTAQTQDGYATAIAEDQHQRELALLAEPVKNADVVITTAQIPGKPAPILITREMVLSMRPGSVIVDLAGESGGNTEVSQAGEEVDVNGVRVIAPVNIPSDLPLNASQLYSRNVTAFLQHLEREGLAFTETTHACQISSTDEIIQRTLVTHEGTIRSQAVLDRLPSRGAENVATAPVR</sequence>
<reference evidence="12" key="1">
    <citation type="submission" date="2011-12" db="EMBL/GenBank/DDBJ databases">
        <title>The complete genome of chromosome of Sulfobacillus acidophilus DSM 10332.</title>
        <authorList>
            <person name="Lucas S."/>
            <person name="Han J."/>
            <person name="Lapidus A."/>
            <person name="Bruce D."/>
            <person name="Goodwin L."/>
            <person name="Pitluck S."/>
            <person name="Peters L."/>
            <person name="Kyrpides N."/>
            <person name="Mavromatis K."/>
            <person name="Ivanova N."/>
            <person name="Mikhailova N."/>
            <person name="Chertkov O."/>
            <person name="Saunders E."/>
            <person name="Detter J.C."/>
            <person name="Tapia R."/>
            <person name="Han C."/>
            <person name="Land M."/>
            <person name="Hauser L."/>
            <person name="Markowitz V."/>
            <person name="Cheng J.-F."/>
            <person name="Hugenholtz P."/>
            <person name="Woyke T."/>
            <person name="Wu D."/>
            <person name="Pukall R."/>
            <person name="Gehrich-Schroeter G."/>
            <person name="Schneider S."/>
            <person name="Klenk H.-P."/>
            <person name="Eisen J.A."/>
        </authorList>
    </citation>
    <scope>NUCLEOTIDE SEQUENCE [LARGE SCALE GENOMIC DNA]</scope>
    <source>
        <strain evidence="12">ATCC 700253 / DSM 10332 / NAL</strain>
    </source>
</reference>